<feature type="binding site" evidence="3">
    <location>
        <position position="281"/>
    </location>
    <ligand>
        <name>CTP</name>
        <dbReference type="ChEBI" id="CHEBI:37563"/>
    </ligand>
</feature>
<comment type="catalytic activity">
    <reaction evidence="3 4">
        <text>(R)-4'-phosphopantothenate + L-cysteine + CTP = N-[(R)-4-phosphopantothenoyl]-L-cysteine + CMP + diphosphate + H(+)</text>
        <dbReference type="Rhea" id="RHEA:19397"/>
        <dbReference type="ChEBI" id="CHEBI:10986"/>
        <dbReference type="ChEBI" id="CHEBI:15378"/>
        <dbReference type="ChEBI" id="CHEBI:33019"/>
        <dbReference type="ChEBI" id="CHEBI:35235"/>
        <dbReference type="ChEBI" id="CHEBI:37563"/>
        <dbReference type="ChEBI" id="CHEBI:59458"/>
        <dbReference type="ChEBI" id="CHEBI:60377"/>
        <dbReference type="EC" id="6.3.2.5"/>
    </reaction>
</comment>
<comment type="caution">
    <text evidence="3">Lacks conserved residue(s) required for the propagation of feature annotation.</text>
</comment>
<evidence type="ECO:0000256" key="1">
    <source>
        <dbReference type="ARBA" id="ARBA00022793"/>
    </source>
</evidence>
<feature type="binding site" evidence="3">
    <location>
        <position position="337"/>
    </location>
    <ligand>
        <name>CTP</name>
        <dbReference type="ChEBI" id="CHEBI:37563"/>
    </ligand>
</feature>
<dbReference type="InterPro" id="IPR005252">
    <property type="entry name" value="CoaBC"/>
</dbReference>
<comment type="function">
    <text evidence="3">Catalyzes two sequential steps in the biosynthesis of coenzyme A. In the first step cysteine is conjugated to 4'-phosphopantothenate to form 4-phosphopantothenoylcysteine. In the second step the latter compound is decarboxylated to form 4'-phosphopantotheine.</text>
</comment>
<dbReference type="SUPFAM" id="SSF52507">
    <property type="entry name" value="Homo-oligomeric flavin-containing Cys decarboxylases, HFCD"/>
    <property type="match status" value="1"/>
</dbReference>
<dbReference type="GO" id="GO:0004633">
    <property type="term" value="F:phosphopantothenoylcysteine decarboxylase activity"/>
    <property type="evidence" value="ECO:0007669"/>
    <property type="project" value="UniProtKB-UniRule"/>
</dbReference>
<evidence type="ECO:0000313" key="7">
    <source>
        <dbReference type="EMBL" id="TXL62992.1"/>
    </source>
</evidence>
<gene>
    <name evidence="3 7" type="primary">coaBC</name>
    <name evidence="7" type="ORF">FHP06_01770</name>
</gene>
<evidence type="ECO:0000259" key="6">
    <source>
        <dbReference type="Pfam" id="PF04127"/>
    </source>
</evidence>
<keyword evidence="3 4" id="KW-0288">FMN</keyword>
<dbReference type="PANTHER" id="PTHR14359">
    <property type="entry name" value="HOMO-OLIGOMERIC FLAVIN CONTAINING CYS DECARBOXYLASE FAMILY"/>
    <property type="match status" value="1"/>
</dbReference>
<keyword evidence="3 4" id="KW-0285">Flavoprotein</keyword>
<feature type="region of interest" description="Phosphopantothenoylcysteine decarboxylase" evidence="3">
    <location>
        <begin position="1"/>
        <end position="182"/>
    </location>
</feature>
<dbReference type="NCBIfam" id="TIGR00521">
    <property type="entry name" value="coaBC_dfp"/>
    <property type="match status" value="1"/>
</dbReference>
<evidence type="ECO:0000256" key="3">
    <source>
        <dbReference type="HAMAP-Rule" id="MF_02225"/>
    </source>
</evidence>
<keyword evidence="3" id="KW-0511">Multifunctional enzyme</keyword>
<dbReference type="GO" id="GO:0071513">
    <property type="term" value="C:phosphopantothenoylcysteine decarboxylase complex"/>
    <property type="evidence" value="ECO:0007669"/>
    <property type="project" value="TreeGrafter"/>
</dbReference>
<dbReference type="OrthoDB" id="9802554at2"/>
<dbReference type="Gene3D" id="3.40.50.1950">
    <property type="entry name" value="Flavin prenyltransferase-like"/>
    <property type="match status" value="1"/>
</dbReference>
<comment type="caution">
    <text evidence="7">The sequence shown here is derived from an EMBL/GenBank/DDBJ whole genome shotgun (WGS) entry which is preliminary data.</text>
</comment>
<dbReference type="GO" id="GO:0015937">
    <property type="term" value="P:coenzyme A biosynthetic process"/>
    <property type="evidence" value="ECO:0007669"/>
    <property type="project" value="UniProtKB-UniRule"/>
</dbReference>
<dbReference type="GO" id="GO:0046872">
    <property type="term" value="F:metal ion binding"/>
    <property type="evidence" value="ECO:0007669"/>
    <property type="project" value="UniProtKB-KW"/>
</dbReference>
<dbReference type="GO" id="GO:0004632">
    <property type="term" value="F:phosphopantothenate--cysteine ligase activity"/>
    <property type="evidence" value="ECO:0007669"/>
    <property type="project" value="UniProtKB-UniRule"/>
</dbReference>
<feature type="binding site" evidence="3">
    <location>
        <begin position="299"/>
        <end position="302"/>
    </location>
    <ligand>
        <name>CTP</name>
        <dbReference type="ChEBI" id="CHEBI:37563"/>
    </ligand>
</feature>
<feature type="domain" description="DNA/pantothenate metabolism flavoprotein C-terminal" evidence="6">
    <location>
        <begin position="178"/>
        <end position="394"/>
    </location>
</feature>
<dbReference type="UniPathway" id="UPA00241">
    <property type="reaction ID" value="UER00353"/>
</dbReference>
<dbReference type="InterPro" id="IPR036551">
    <property type="entry name" value="Flavin_trans-like"/>
</dbReference>
<accession>A0A5C8NNX5</accession>
<keyword evidence="3 4" id="KW-0436">Ligase</keyword>
<evidence type="ECO:0000256" key="4">
    <source>
        <dbReference type="RuleBase" id="RU364078"/>
    </source>
</evidence>
<protein>
    <recommendedName>
        <fullName evidence="3">Coenzyme A biosynthesis bifunctional protein CoaBC</fullName>
    </recommendedName>
    <alternativeName>
        <fullName evidence="3">DNA/pantothenate metabolism flavoprotein</fullName>
    </alternativeName>
    <alternativeName>
        <fullName evidence="3">Phosphopantothenoylcysteine synthetase/decarboxylase</fullName>
        <shortName evidence="3">PPCS-PPCDC</shortName>
    </alternativeName>
    <domain>
        <recommendedName>
            <fullName evidence="3">Phosphopantothenoylcysteine decarboxylase</fullName>
            <shortName evidence="3">PPC decarboxylase</shortName>
            <shortName evidence="3">PPC-DC</shortName>
            <ecNumber evidence="3">4.1.1.36</ecNumber>
        </recommendedName>
        <alternativeName>
            <fullName evidence="3">CoaC</fullName>
        </alternativeName>
    </domain>
    <domain>
        <recommendedName>
            <fullName evidence="3">Phosphopantothenate--cysteine ligase</fullName>
            <ecNumber evidence="3">6.3.2.5</ecNumber>
        </recommendedName>
        <alternativeName>
            <fullName evidence="3">CoaB</fullName>
        </alternativeName>
        <alternativeName>
            <fullName evidence="3">Phosphopantothenoylcysteine synthetase</fullName>
            <shortName evidence="3">PPC synthetase</shortName>
            <shortName evidence="3">PPC-S</shortName>
        </alternativeName>
    </domain>
</protein>
<feature type="binding site" evidence="3">
    <location>
        <position position="341"/>
    </location>
    <ligand>
        <name>CTP</name>
        <dbReference type="ChEBI" id="CHEBI:37563"/>
    </ligand>
</feature>
<feature type="binding site" evidence="3">
    <location>
        <position position="271"/>
    </location>
    <ligand>
        <name>CTP</name>
        <dbReference type="ChEBI" id="CHEBI:37563"/>
    </ligand>
</feature>
<dbReference type="AlphaFoldDB" id="A0A5C8NNX5"/>
<dbReference type="InterPro" id="IPR003382">
    <property type="entry name" value="Flavoprotein"/>
</dbReference>
<keyword evidence="2 3" id="KW-0456">Lyase</keyword>
<evidence type="ECO:0000256" key="2">
    <source>
        <dbReference type="ARBA" id="ARBA00023239"/>
    </source>
</evidence>
<comment type="pathway">
    <text evidence="3 4">Cofactor biosynthesis; coenzyme A biosynthesis; CoA from (R)-pantothenate: step 2/5.</text>
</comment>
<evidence type="ECO:0000313" key="8">
    <source>
        <dbReference type="Proteomes" id="UP000321571"/>
    </source>
</evidence>
<keyword evidence="3" id="KW-0460">Magnesium</keyword>
<dbReference type="InterPro" id="IPR035929">
    <property type="entry name" value="CoaB-like_sf"/>
</dbReference>
<comment type="pathway">
    <text evidence="3 4">Cofactor biosynthesis; coenzyme A biosynthesis; CoA from (R)-pantothenate: step 3/5.</text>
</comment>
<dbReference type="GO" id="GO:0010181">
    <property type="term" value="F:FMN binding"/>
    <property type="evidence" value="ECO:0007669"/>
    <property type="project" value="UniProtKB-UniRule"/>
</dbReference>
<dbReference type="Proteomes" id="UP000321571">
    <property type="component" value="Unassembled WGS sequence"/>
</dbReference>
<keyword evidence="8" id="KW-1185">Reference proteome</keyword>
<comment type="cofactor">
    <cofactor evidence="3">
        <name>Mg(2+)</name>
        <dbReference type="ChEBI" id="CHEBI:18420"/>
    </cofactor>
</comment>
<sequence length="398" mass="41996">MVLGVSGGIASYKAASLLRLLTESGHSVTVVPTEAALKFVGAPTWEALSGRPVHTDVFEDVHEVPHVRLGQHADLVVVAPSTANLLAKAAHGLADDLLTNTLLTARCPVLFAPAMHTEMWLNAATQHNVELLRSRGFSVLEPASGRLTGADTGPGRLPEPEQIYTACVNLLDERPRDLQGKHVVVSAGGTREYLDPVRFLGNRSSGLQGYALAEAAIARGATVTVVSANVALPDPAGAEIVRVVSTEDMRREVLSAAADADAVVMAAAPADFRPAERVDAKIKKTPDGTTPDIQLVENPDILAELVRTRPEKKPMIVGFAAETGDDRGSVLDHARAKLERKGCDLLVVNDVSGERVFGQADSEVVILGADGTEAPVPHGPKLSVAHAVWDAVVDRLGQ</sequence>
<comment type="cofactor">
    <cofactor evidence="3">
        <name>FMN</name>
        <dbReference type="ChEBI" id="CHEBI:58210"/>
    </cofactor>
    <text evidence="3">Binds 1 FMN per subunit.</text>
</comment>
<dbReference type="Pfam" id="PF04127">
    <property type="entry name" value="DFP"/>
    <property type="match status" value="1"/>
</dbReference>
<dbReference type="EMBL" id="VDUX01000001">
    <property type="protein sequence ID" value="TXL62992.1"/>
    <property type="molecule type" value="Genomic_DNA"/>
</dbReference>
<keyword evidence="3" id="KW-0479">Metal-binding</keyword>
<feature type="region of interest" description="Phosphopantothenate--cysteine ligase" evidence="3">
    <location>
        <begin position="183"/>
        <end position="398"/>
    </location>
</feature>
<name>A0A5C8NNX5_9ACTN</name>
<dbReference type="InterPro" id="IPR007085">
    <property type="entry name" value="DNA/pantothenate-metab_flavo_C"/>
</dbReference>
<dbReference type="Pfam" id="PF02441">
    <property type="entry name" value="Flavoprotein"/>
    <property type="match status" value="1"/>
</dbReference>
<dbReference type="Gene3D" id="3.40.50.10300">
    <property type="entry name" value="CoaB-like"/>
    <property type="match status" value="1"/>
</dbReference>
<proteinExistence type="inferred from homology"/>
<dbReference type="EC" id="6.3.2.5" evidence="3"/>
<dbReference type="SUPFAM" id="SSF102645">
    <property type="entry name" value="CoaB-like"/>
    <property type="match status" value="1"/>
</dbReference>
<keyword evidence="1 3" id="KW-0210">Decarboxylase</keyword>
<feature type="domain" description="Flavoprotein" evidence="5">
    <location>
        <begin position="2"/>
        <end position="169"/>
    </location>
</feature>
<dbReference type="HAMAP" id="MF_02225">
    <property type="entry name" value="CoaBC"/>
    <property type="match status" value="1"/>
</dbReference>
<dbReference type="PANTHER" id="PTHR14359:SF6">
    <property type="entry name" value="PHOSPHOPANTOTHENOYLCYSTEINE DECARBOXYLASE"/>
    <property type="match status" value="1"/>
</dbReference>
<feature type="binding site" evidence="3">
    <location>
        <position position="319"/>
    </location>
    <ligand>
        <name>CTP</name>
        <dbReference type="ChEBI" id="CHEBI:37563"/>
    </ligand>
</feature>
<dbReference type="EC" id="4.1.1.36" evidence="3"/>
<organism evidence="7 8">
    <name type="scientific">Aeromicrobium terrae</name>
    <dbReference type="NCBI Taxonomy" id="2498846"/>
    <lineage>
        <taxon>Bacteria</taxon>
        <taxon>Bacillati</taxon>
        <taxon>Actinomycetota</taxon>
        <taxon>Actinomycetes</taxon>
        <taxon>Propionibacteriales</taxon>
        <taxon>Nocardioidaceae</taxon>
        <taxon>Aeromicrobium</taxon>
    </lineage>
</organism>
<evidence type="ECO:0000259" key="5">
    <source>
        <dbReference type="Pfam" id="PF02441"/>
    </source>
</evidence>
<reference evidence="7 8" key="1">
    <citation type="submission" date="2019-06" db="EMBL/GenBank/DDBJ databases">
        <title>Aeromicrobium sp. nov., isolated from a maize field.</title>
        <authorList>
            <person name="Lin S.-Y."/>
            <person name="Tsai C.-F."/>
            <person name="Young C.-C."/>
        </authorList>
    </citation>
    <scope>NUCLEOTIDE SEQUENCE [LARGE SCALE GENOMIC DNA]</scope>
    <source>
        <strain evidence="7 8">CC-CFT486</strain>
    </source>
</reference>
<comment type="similarity">
    <text evidence="3 4">In the N-terminal section; belongs to the HFCD (homo-oligomeric flavin containing Cys decarboxylase) superfamily.</text>
</comment>
<comment type="catalytic activity">
    <reaction evidence="3 4">
        <text>N-[(R)-4-phosphopantothenoyl]-L-cysteine + H(+) = (R)-4'-phosphopantetheine + CO2</text>
        <dbReference type="Rhea" id="RHEA:16793"/>
        <dbReference type="ChEBI" id="CHEBI:15378"/>
        <dbReference type="ChEBI" id="CHEBI:16526"/>
        <dbReference type="ChEBI" id="CHEBI:59458"/>
        <dbReference type="ChEBI" id="CHEBI:61723"/>
        <dbReference type="EC" id="4.1.1.36"/>
    </reaction>
</comment>
<comment type="function">
    <text evidence="4">Catalyzes two steps in the biosynthesis of coenzyme A. In the first step cysteine is conjugated to 4'-phosphopantothenate to form 4-phosphopantothenoylcysteine, in the latter compound is decarboxylated to form 4'-phosphopantotheine.</text>
</comment>
<comment type="similarity">
    <text evidence="3 4">In the C-terminal section; belongs to the PPC synthetase family.</text>
</comment>
<dbReference type="GO" id="GO:0015941">
    <property type="term" value="P:pantothenate catabolic process"/>
    <property type="evidence" value="ECO:0007669"/>
    <property type="project" value="InterPro"/>
</dbReference>